<evidence type="ECO:0000313" key="2">
    <source>
        <dbReference type="EMBL" id="GGD01526.1"/>
    </source>
</evidence>
<keyword evidence="1" id="KW-0472">Membrane</keyword>
<feature type="transmembrane region" description="Helical" evidence="1">
    <location>
        <begin position="71"/>
        <end position="90"/>
    </location>
</feature>
<dbReference type="RefSeq" id="WP_088271780.1">
    <property type="nucleotide sequence ID" value="NZ_BMKI01000012.1"/>
</dbReference>
<keyword evidence="1" id="KW-1133">Transmembrane helix</keyword>
<feature type="transmembrane region" description="Helical" evidence="1">
    <location>
        <begin position="40"/>
        <end position="64"/>
    </location>
</feature>
<proteinExistence type="predicted"/>
<evidence type="ECO:0000313" key="3">
    <source>
        <dbReference type="Proteomes" id="UP000630615"/>
    </source>
</evidence>
<keyword evidence="1" id="KW-0812">Transmembrane</keyword>
<organism evidence="2 3">
    <name type="scientific">Enterococcus wangshanyuanii</name>
    <dbReference type="NCBI Taxonomy" id="2005703"/>
    <lineage>
        <taxon>Bacteria</taxon>
        <taxon>Bacillati</taxon>
        <taxon>Bacillota</taxon>
        <taxon>Bacilli</taxon>
        <taxon>Lactobacillales</taxon>
        <taxon>Enterococcaceae</taxon>
        <taxon>Enterococcus</taxon>
    </lineage>
</organism>
<protein>
    <submittedName>
        <fullName evidence="2">Uncharacterized protein</fullName>
    </submittedName>
</protein>
<reference evidence="3" key="1">
    <citation type="journal article" date="2019" name="Int. J. Syst. Evol. Microbiol.">
        <title>The Global Catalogue of Microorganisms (GCM) 10K type strain sequencing project: providing services to taxonomists for standard genome sequencing and annotation.</title>
        <authorList>
            <consortium name="The Broad Institute Genomics Platform"/>
            <consortium name="The Broad Institute Genome Sequencing Center for Infectious Disease"/>
            <person name="Wu L."/>
            <person name="Ma J."/>
        </authorList>
    </citation>
    <scope>NUCLEOTIDE SEQUENCE [LARGE SCALE GENOMIC DNA]</scope>
    <source>
        <strain evidence="3">CGMCC 1.15942</strain>
    </source>
</reference>
<comment type="caution">
    <text evidence="2">The sequence shown here is derived from an EMBL/GenBank/DDBJ whole genome shotgun (WGS) entry which is preliminary data.</text>
</comment>
<gene>
    <name evidence="2" type="ORF">GCM10011573_33910</name>
</gene>
<dbReference type="EMBL" id="BMKI01000012">
    <property type="protein sequence ID" value="GGD01526.1"/>
    <property type="molecule type" value="Genomic_DNA"/>
</dbReference>
<sequence>MVDKLKTLKARDIFWWVFSAVGILLVSYFIFKWLMLSDVFFLSVIMTIAIYLVVIAGGLLCAAIEQTSIPVHAKVVCFIVIGCAALYVIFNNFDGKVESILVFYEQLTH</sequence>
<accession>A0ABQ1PQW7</accession>
<evidence type="ECO:0000256" key="1">
    <source>
        <dbReference type="SAM" id="Phobius"/>
    </source>
</evidence>
<dbReference type="Proteomes" id="UP000630615">
    <property type="component" value="Unassembled WGS sequence"/>
</dbReference>
<feature type="transmembrane region" description="Helical" evidence="1">
    <location>
        <begin position="12"/>
        <end position="34"/>
    </location>
</feature>
<name>A0ABQ1PQW7_9ENTE</name>
<keyword evidence="3" id="KW-1185">Reference proteome</keyword>